<keyword evidence="2" id="KW-1185">Reference proteome</keyword>
<reference evidence="1" key="1">
    <citation type="submission" date="2021-05" db="EMBL/GenBank/DDBJ databases">
        <authorList>
            <person name="Scholz U."/>
            <person name="Mascher M."/>
            <person name="Fiebig A."/>
        </authorList>
    </citation>
    <scope>NUCLEOTIDE SEQUENCE [LARGE SCALE GENOMIC DNA]</scope>
</reference>
<protein>
    <submittedName>
        <fullName evidence="1">Uncharacterized protein</fullName>
    </submittedName>
</protein>
<dbReference type="Proteomes" id="UP001732700">
    <property type="component" value="Chromosome 7A"/>
</dbReference>
<evidence type="ECO:0000313" key="2">
    <source>
        <dbReference type="Proteomes" id="UP001732700"/>
    </source>
</evidence>
<name>A0ACD5ZRL4_AVESA</name>
<evidence type="ECO:0000313" key="1">
    <source>
        <dbReference type="EnsemblPlants" id="AVESA.00010b.r2.7AG1243890.1.CDS.1"/>
    </source>
</evidence>
<reference evidence="1" key="2">
    <citation type="submission" date="2025-09" db="UniProtKB">
        <authorList>
            <consortium name="EnsemblPlants"/>
        </authorList>
    </citation>
    <scope>IDENTIFICATION</scope>
</reference>
<accession>A0ACD5ZRL4</accession>
<dbReference type="EnsemblPlants" id="AVESA.00010b.r2.7AG1243890.1">
    <property type="protein sequence ID" value="AVESA.00010b.r2.7AG1243890.1.CDS.1"/>
    <property type="gene ID" value="AVESA.00010b.r2.7AG1243890"/>
</dbReference>
<sequence>MPQPQEADDGEFTFPTPPPPPQLLNGLYRYNSRVSPSTPPPAWLLSSPIRRSFSAADCAASPWRATRGACRSPTLSDYAGEFEEEEELMDSLWEDLNDDEAPGGGKNDLFVASLDVSRRRSVGGPGGPLEKSMATAATKDREAAAAVLAASRSSRRRSPGLVAMMRAVKKMFVAHKSRSRVHKVDDQSTASASSSGNSFKK</sequence>
<proteinExistence type="predicted"/>
<organism evidence="1 2">
    <name type="scientific">Avena sativa</name>
    <name type="common">Oat</name>
    <dbReference type="NCBI Taxonomy" id="4498"/>
    <lineage>
        <taxon>Eukaryota</taxon>
        <taxon>Viridiplantae</taxon>
        <taxon>Streptophyta</taxon>
        <taxon>Embryophyta</taxon>
        <taxon>Tracheophyta</taxon>
        <taxon>Spermatophyta</taxon>
        <taxon>Magnoliopsida</taxon>
        <taxon>Liliopsida</taxon>
        <taxon>Poales</taxon>
        <taxon>Poaceae</taxon>
        <taxon>BOP clade</taxon>
        <taxon>Pooideae</taxon>
        <taxon>Poodae</taxon>
        <taxon>Poeae</taxon>
        <taxon>Poeae Chloroplast Group 1 (Aveneae type)</taxon>
        <taxon>Aveninae</taxon>
        <taxon>Avena</taxon>
    </lineage>
</organism>